<evidence type="ECO:0000313" key="5">
    <source>
        <dbReference type="Proteomes" id="UP000093508"/>
    </source>
</evidence>
<accession>A0A1M7FWS2</accession>
<dbReference type="STRING" id="1423959.SAMN05444407_10984"/>
<evidence type="ECO:0000313" key="4">
    <source>
        <dbReference type="EMBL" id="SHM08410.1"/>
    </source>
</evidence>
<dbReference type="EMBL" id="FRBM01000009">
    <property type="protein sequence ID" value="SHM08410.1"/>
    <property type="molecule type" value="Genomic_DNA"/>
</dbReference>
<dbReference type="Gene3D" id="3.30.530.20">
    <property type="match status" value="1"/>
</dbReference>
<gene>
    <name evidence="3" type="ORF">BBH99_18895</name>
    <name evidence="4" type="ORF">SAMN05444407_10984</name>
</gene>
<dbReference type="CDD" id="cd07814">
    <property type="entry name" value="SRPBCC_CalC_Aha1-like"/>
    <property type="match status" value="1"/>
</dbReference>
<dbReference type="RefSeq" id="WP_066693587.1">
    <property type="nucleotide sequence ID" value="NZ_FRBM01000009.1"/>
</dbReference>
<evidence type="ECO:0000259" key="2">
    <source>
        <dbReference type="Pfam" id="PF08327"/>
    </source>
</evidence>
<dbReference type="Proteomes" id="UP000184069">
    <property type="component" value="Unassembled WGS sequence"/>
</dbReference>
<reference evidence="4 6" key="2">
    <citation type="submission" date="2016-11" db="EMBL/GenBank/DDBJ databases">
        <authorList>
            <person name="Jaros S."/>
            <person name="Januszkiewicz K."/>
            <person name="Wedrychowicz H."/>
        </authorList>
    </citation>
    <scope>NUCLEOTIDE SEQUENCE [LARGE SCALE GENOMIC DNA]</scope>
    <source>
        <strain evidence="4 6">DSM 27621</strain>
    </source>
</reference>
<dbReference type="Pfam" id="PF08327">
    <property type="entry name" value="AHSA1"/>
    <property type="match status" value="1"/>
</dbReference>
<dbReference type="SUPFAM" id="SSF55961">
    <property type="entry name" value="Bet v1-like"/>
    <property type="match status" value="1"/>
</dbReference>
<dbReference type="InterPro" id="IPR013538">
    <property type="entry name" value="ASHA1/2-like_C"/>
</dbReference>
<organism evidence="4 6">
    <name type="scientific">Chryseobacterium contaminans</name>
    <dbReference type="NCBI Taxonomy" id="1423959"/>
    <lineage>
        <taxon>Bacteria</taxon>
        <taxon>Pseudomonadati</taxon>
        <taxon>Bacteroidota</taxon>
        <taxon>Flavobacteriia</taxon>
        <taxon>Flavobacteriales</taxon>
        <taxon>Weeksellaceae</taxon>
        <taxon>Chryseobacterium group</taxon>
        <taxon>Chryseobacterium</taxon>
    </lineage>
</organism>
<feature type="domain" description="Activator of Hsp90 ATPase homologue 1/2-like C-terminal" evidence="2">
    <location>
        <begin position="11"/>
        <end position="133"/>
    </location>
</feature>
<reference evidence="3 5" key="1">
    <citation type="submission" date="2016-07" db="EMBL/GenBank/DDBJ databases">
        <authorList>
            <person name="Jeong J.-J."/>
            <person name="Kim D.W."/>
            <person name="Sang M.K."/>
            <person name="Choi I.-G."/>
            <person name="Kim K.D."/>
        </authorList>
    </citation>
    <scope>NUCLEOTIDE SEQUENCE [LARGE SCALE GENOMIC DNA]</scope>
    <source>
        <strain evidence="3 5">C-26</strain>
    </source>
</reference>
<sequence length="152" mass="17217">METLSYETIIDAPLQKVWDILWGPETYGQWTQYFGAGSSVMKSDWKVGGKTYFLNEKGDGMVSTIDSLDEPNQIIFKHLGMTENGVEDTQSKEVMEWSGCFEKYFLTDLDGKTKLHTEVQVDKEWRDHMDTGFTKGLMVVKSLAEGVNLSAV</sequence>
<dbReference type="InterPro" id="IPR023393">
    <property type="entry name" value="START-like_dom_sf"/>
</dbReference>
<dbReference type="Proteomes" id="UP000093508">
    <property type="component" value="Unassembled WGS sequence"/>
</dbReference>
<dbReference type="OrthoDB" id="2355173at2"/>
<dbReference type="EMBL" id="MAYF01000081">
    <property type="protein sequence ID" value="OCA79440.1"/>
    <property type="molecule type" value="Genomic_DNA"/>
</dbReference>
<dbReference type="AlphaFoldDB" id="A0A1M7FWS2"/>
<comment type="similarity">
    <text evidence="1">Belongs to the AHA1 family.</text>
</comment>
<proteinExistence type="inferred from homology"/>
<keyword evidence="5" id="KW-1185">Reference proteome</keyword>
<evidence type="ECO:0000313" key="6">
    <source>
        <dbReference type="Proteomes" id="UP000184069"/>
    </source>
</evidence>
<evidence type="ECO:0000256" key="1">
    <source>
        <dbReference type="ARBA" id="ARBA00006817"/>
    </source>
</evidence>
<evidence type="ECO:0000313" key="3">
    <source>
        <dbReference type="EMBL" id="OCA79440.1"/>
    </source>
</evidence>
<protein>
    <submittedName>
        <fullName evidence="3 4">ATPase</fullName>
    </submittedName>
</protein>
<name>A0A1M7FWS2_9FLAO</name>